<dbReference type="SUPFAM" id="SSF54060">
    <property type="entry name" value="His-Me finger endonucleases"/>
    <property type="match status" value="1"/>
</dbReference>
<evidence type="ECO:0000313" key="4">
    <source>
        <dbReference type="EMBL" id="QJA74458.1"/>
    </source>
</evidence>
<sequence>MEELWKEIPSHKNYEASNLGRIRHKVGRFNGRKNYGKILKPYTESGYQRVLLCNMRVICSGVHILVAETFIGPRPHKMDIDHIDHDRSNNVLSNLRYITHGENVWRSPYYDGRRAVIDNSPKKHGRFYEDEIATIRDMLSKGIPGSTVAERFKCSPSLISRIKGGSRHSGRGVHLVDK</sequence>
<evidence type="ECO:0000313" key="3">
    <source>
        <dbReference type="EMBL" id="QJA67046.1"/>
    </source>
</evidence>
<dbReference type="EMBL" id="MT142100">
    <property type="protein sequence ID" value="QJA74458.1"/>
    <property type="molecule type" value="Genomic_DNA"/>
</dbReference>
<dbReference type="Pfam" id="PF13392">
    <property type="entry name" value="HNH_3"/>
    <property type="match status" value="1"/>
</dbReference>
<keyword evidence="4" id="KW-0540">Nuclease</keyword>
<gene>
    <name evidence="4" type="ORF">MM415A01997_0002</name>
    <name evidence="3" type="ORF">MM415B00308_0024</name>
</gene>
<dbReference type="Pfam" id="PF07463">
    <property type="entry name" value="NUMOD4"/>
    <property type="match status" value="1"/>
</dbReference>
<dbReference type="AlphaFoldDB" id="A0A6M3JYD9"/>
<feature type="domain" description="HNH nuclease" evidence="2">
    <location>
        <begin position="61"/>
        <end position="103"/>
    </location>
</feature>
<dbReference type="GO" id="GO:0016788">
    <property type="term" value="F:hydrolase activity, acting on ester bonds"/>
    <property type="evidence" value="ECO:0007669"/>
    <property type="project" value="InterPro"/>
</dbReference>
<organism evidence="4">
    <name type="scientific">viral metagenome</name>
    <dbReference type="NCBI Taxonomy" id="1070528"/>
    <lineage>
        <taxon>unclassified sequences</taxon>
        <taxon>metagenomes</taxon>
        <taxon>organismal metagenomes</taxon>
    </lineage>
</organism>
<dbReference type="InterPro" id="IPR010902">
    <property type="entry name" value="NUMOD4"/>
</dbReference>
<dbReference type="EMBL" id="MT141565">
    <property type="protein sequence ID" value="QJA67046.1"/>
    <property type="molecule type" value="Genomic_DNA"/>
</dbReference>
<feature type="domain" description="NUMOD4" evidence="1">
    <location>
        <begin position="3"/>
        <end position="51"/>
    </location>
</feature>
<proteinExistence type="predicted"/>
<dbReference type="InterPro" id="IPR003615">
    <property type="entry name" value="HNH_nuc"/>
</dbReference>
<accession>A0A6M3JYD9</accession>
<evidence type="ECO:0000259" key="2">
    <source>
        <dbReference type="Pfam" id="PF13392"/>
    </source>
</evidence>
<dbReference type="GO" id="GO:0004519">
    <property type="term" value="F:endonuclease activity"/>
    <property type="evidence" value="ECO:0007669"/>
    <property type="project" value="UniProtKB-KW"/>
</dbReference>
<keyword evidence="4" id="KW-0255">Endonuclease</keyword>
<reference evidence="4" key="1">
    <citation type="submission" date="2020-03" db="EMBL/GenBank/DDBJ databases">
        <title>The deep terrestrial virosphere.</title>
        <authorList>
            <person name="Holmfeldt K."/>
            <person name="Nilsson E."/>
            <person name="Simone D."/>
            <person name="Lopez-Fernandez M."/>
            <person name="Wu X."/>
            <person name="de Brujin I."/>
            <person name="Lundin D."/>
            <person name="Andersson A."/>
            <person name="Bertilsson S."/>
            <person name="Dopson M."/>
        </authorList>
    </citation>
    <scope>NUCLEOTIDE SEQUENCE</scope>
    <source>
        <strain evidence="4">MM415A01997</strain>
        <strain evidence="3">MM415B00308</strain>
    </source>
</reference>
<dbReference type="Gene3D" id="3.90.75.20">
    <property type="match status" value="1"/>
</dbReference>
<keyword evidence="4" id="KW-0378">Hydrolase</keyword>
<protein>
    <submittedName>
        <fullName evidence="4">Putative homing endonuclease</fullName>
    </submittedName>
</protein>
<evidence type="ECO:0000259" key="1">
    <source>
        <dbReference type="Pfam" id="PF07463"/>
    </source>
</evidence>
<name>A0A6M3JYD9_9ZZZZ</name>
<dbReference type="InterPro" id="IPR044925">
    <property type="entry name" value="His-Me_finger_sf"/>
</dbReference>